<dbReference type="RefSeq" id="WP_405386863.1">
    <property type="nucleotide sequence ID" value="NZ_JBJGEB010000011.1"/>
</dbReference>
<accession>A0ABW8Q7F9</accession>
<proteinExistence type="predicted"/>
<gene>
    <name evidence="1" type="ORF">ACI43T_10150</name>
</gene>
<dbReference type="Proteomes" id="UP001621964">
    <property type="component" value="Unassembled WGS sequence"/>
</dbReference>
<dbReference type="EMBL" id="JBJGEB010000011">
    <property type="protein sequence ID" value="MFK7642842.1"/>
    <property type="molecule type" value="Genomic_DNA"/>
</dbReference>
<comment type="caution">
    <text evidence="1">The sequence shown here is derived from an EMBL/GenBank/DDBJ whole genome shotgun (WGS) entry which is preliminary data.</text>
</comment>
<sequence>MQTLPFQPEIAERMLAGTDGESIHRDSAFVQTANGYWLAWHDGIAALLAPDTPPDTPCFWVEGAQNLAELVALVENGGFDEVEEFDGSDDSWHEAAASCSGHGHDGHCGCGH</sequence>
<name>A0ABW8Q7F9_9NEIS</name>
<keyword evidence="2" id="KW-1185">Reference proteome</keyword>
<reference evidence="1 2" key="1">
    <citation type="submission" date="2024-11" db="EMBL/GenBank/DDBJ databases">
        <authorList>
            <person name="Mikucki A.G."/>
            <person name="Kahler C.M."/>
        </authorList>
    </citation>
    <scope>NUCLEOTIDE SEQUENCE [LARGE SCALE GENOMIC DNA]</scope>
    <source>
        <strain evidence="1 2">EXNM717</strain>
    </source>
</reference>
<evidence type="ECO:0000313" key="1">
    <source>
        <dbReference type="EMBL" id="MFK7642842.1"/>
    </source>
</evidence>
<organism evidence="1 2">
    <name type="scientific">Neisseria oralis</name>
    <dbReference type="NCBI Taxonomy" id="1107316"/>
    <lineage>
        <taxon>Bacteria</taxon>
        <taxon>Pseudomonadati</taxon>
        <taxon>Pseudomonadota</taxon>
        <taxon>Betaproteobacteria</taxon>
        <taxon>Neisseriales</taxon>
        <taxon>Neisseriaceae</taxon>
        <taxon>Neisseria</taxon>
    </lineage>
</organism>
<evidence type="ECO:0008006" key="3">
    <source>
        <dbReference type="Google" id="ProtNLM"/>
    </source>
</evidence>
<protein>
    <recommendedName>
        <fullName evidence="3">General secretion pathway protein GspG</fullName>
    </recommendedName>
</protein>
<evidence type="ECO:0000313" key="2">
    <source>
        <dbReference type="Proteomes" id="UP001621964"/>
    </source>
</evidence>